<dbReference type="Proteomes" id="UP000500826">
    <property type="component" value="Chromosome"/>
</dbReference>
<dbReference type="PANTHER" id="PTHR42756:SF1">
    <property type="entry name" value="TRANSCRIPTIONAL REPRESSOR OF EMRAB OPERON"/>
    <property type="match status" value="1"/>
</dbReference>
<accession>A0ABX6P8X9</accession>
<keyword evidence="2" id="KW-0238">DNA-binding</keyword>
<keyword evidence="1" id="KW-0805">Transcription regulation</keyword>
<dbReference type="PROSITE" id="PS01117">
    <property type="entry name" value="HTH_MARR_1"/>
    <property type="match status" value="1"/>
</dbReference>
<dbReference type="InterPro" id="IPR036390">
    <property type="entry name" value="WH_DNA-bd_sf"/>
</dbReference>
<dbReference type="Gene3D" id="1.10.10.10">
    <property type="entry name" value="Winged helix-like DNA-binding domain superfamily/Winged helix DNA-binding domain"/>
    <property type="match status" value="1"/>
</dbReference>
<feature type="domain" description="HTH marR-type" evidence="4">
    <location>
        <begin position="1"/>
        <end position="126"/>
    </location>
</feature>
<evidence type="ECO:0000256" key="3">
    <source>
        <dbReference type="ARBA" id="ARBA00023163"/>
    </source>
</evidence>
<dbReference type="Pfam" id="PF01047">
    <property type="entry name" value="MarR"/>
    <property type="match status" value="1"/>
</dbReference>
<dbReference type="SMART" id="SM00347">
    <property type="entry name" value="HTH_MARR"/>
    <property type="match status" value="1"/>
</dbReference>
<keyword evidence="3" id="KW-0804">Transcription</keyword>
<evidence type="ECO:0000313" key="6">
    <source>
        <dbReference type="Proteomes" id="UP000500826"/>
    </source>
</evidence>
<keyword evidence="6" id="KW-1185">Reference proteome</keyword>
<evidence type="ECO:0000313" key="5">
    <source>
        <dbReference type="EMBL" id="QJW85924.1"/>
    </source>
</evidence>
<evidence type="ECO:0000256" key="2">
    <source>
        <dbReference type="ARBA" id="ARBA00023125"/>
    </source>
</evidence>
<dbReference type="PRINTS" id="PR00598">
    <property type="entry name" value="HTHMARR"/>
</dbReference>
<dbReference type="PANTHER" id="PTHR42756">
    <property type="entry name" value="TRANSCRIPTIONAL REGULATOR, MARR"/>
    <property type="match status" value="1"/>
</dbReference>
<dbReference type="InterPro" id="IPR036388">
    <property type="entry name" value="WH-like_DNA-bd_sf"/>
</dbReference>
<sequence>MRRILGCVASEVDAALEPRGLTSAQWIPLLKLHLGVAGTVAELARECRLDTGAMTRMLDRLEAKGLVARVRSSQDRRVVNLELTDSGREAAAQIPAELCKVQNALLQGLSVPEWEQLKSLLHRVLDNALARQAAHRGHE</sequence>
<dbReference type="InterPro" id="IPR000835">
    <property type="entry name" value="HTH_MarR-typ"/>
</dbReference>
<reference evidence="5 6" key="2">
    <citation type="submission" date="2020-05" db="EMBL/GenBank/DDBJ databases">
        <authorList>
            <person name="Khan S.A."/>
            <person name="Jeon C.O."/>
            <person name="Chun B.H."/>
        </authorList>
    </citation>
    <scope>NUCLEOTIDE SEQUENCE [LARGE SCALE GENOMIC DNA]</scope>
    <source>
        <strain evidence="5 6">H242</strain>
    </source>
</reference>
<evidence type="ECO:0000256" key="1">
    <source>
        <dbReference type="ARBA" id="ARBA00023015"/>
    </source>
</evidence>
<dbReference type="InterPro" id="IPR023187">
    <property type="entry name" value="Tscrpt_reg_MarR-type_CS"/>
</dbReference>
<proteinExistence type="predicted"/>
<evidence type="ECO:0000259" key="4">
    <source>
        <dbReference type="PROSITE" id="PS50995"/>
    </source>
</evidence>
<dbReference type="EMBL" id="CP053418">
    <property type="protein sequence ID" value="QJW85924.1"/>
    <property type="molecule type" value="Genomic_DNA"/>
</dbReference>
<protein>
    <submittedName>
        <fullName evidence="5">MarR family transcriptional regulator</fullName>
    </submittedName>
</protein>
<reference evidence="5 6" key="1">
    <citation type="submission" date="2020-05" db="EMBL/GenBank/DDBJ databases">
        <title>Ramlibacter rhizophilus sp. nov., isolated from rhizosphere soil of national flower Mugunghwa from South Korea.</title>
        <authorList>
            <person name="Zheng-Fei Y."/>
            <person name="Huan T."/>
        </authorList>
    </citation>
    <scope>NUCLEOTIDE SEQUENCE [LARGE SCALE GENOMIC DNA]</scope>
    <source>
        <strain evidence="5 6">H242</strain>
    </source>
</reference>
<organism evidence="5 6">
    <name type="scientific">Ramlibacter terrae</name>
    <dbReference type="NCBI Taxonomy" id="2732511"/>
    <lineage>
        <taxon>Bacteria</taxon>
        <taxon>Pseudomonadati</taxon>
        <taxon>Pseudomonadota</taxon>
        <taxon>Betaproteobacteria</taxon>
        <taxon>Burkholderiales</taxon>
        <taxon>Comamonadaceae</taxon>
        <taxon>Ramlibacter</taxon>
    </lineage>
</organism>
<name>A0ABX6P8X9_9BURK</name>
<gene>
    <name evidence="5" type="ORF">HK414_25185</name>
</gene>
<dbReference type="PROSITE" id="PS50995">
    <property type="entry name" value="HTH_MARR_2"/>
    <property type="match status" value="1"/>
</dbReference>
<dbReference type="SUPFAM" id="SSF46785">
    <property type="entry name" value="Winged helix' DNA-binding domain"/>
    <property type="match status" value="1"/>
</dbReference>